<dbReference type="EMBL" id="CAUJNA010003438">
    <property type="protein sequence ID" value="CAJ1402108.1"/>
    <property type="molecule type" value="Genomic_DNA"/>
</dbReference>
<comment type="caution">
    <text evidence="2">The sequence shown here is derived from an EMBL/GenBank/DDBJ whole genome shotgun (WGS) entry which is preliminary data.</text>
</comment>
<accession>A0AA36J9I9</accession>
<sequence length="271" mass="29779">MEARHQLELRAGLGQVEAITKVLDETLHAVDSENGRSLQDAFAQLAAKVEVLDETLHAVDSGSNQLSAQVQALDESFRGEGAPSRVEAELRSLSAKVEVLDETFQSQFPSVRTLADKVQDMESPMNPPGGSFSDPVLCRADSFASTRASTTTSGRGSLKSLAMREHQRKMLVMAFLDANGFMHINEAKTSWGRTCYPLHVAVRQNKPAVVKALLSLGAWRNVKSRRGQTPEELAHRCQHRWGGFEEVLKMFEEEPERKDVPSSSSSSTNSA</sequence>
<gene>
    <name evidence="2" type="ORF">EVOR1521_LOCUS25067</name>
</gene>
<proteinExistence type="predicted"/>
<reference evidence="2" key="1">
    <citation type="submission" date="2023-08" db="EMBL/GenBank/DDBJ databases">
        <authorList>
            <person name="Chen Y."/>
            <person name="Shah S."/>
            <person name="Dougan E. K."/>
            <person name="Thang M."/>
            <person name="Chan C."/>
        </authorList>
    </citation>
    <scope>NUCLEOTIDE SEQUENCE</scope>
</reference>
<evidence type="ECO:0000313" key="3">
    <source>
        <dbReference type="Proteomes" id="UP001178507"/>
    </source>
</evidence>
<evidence type="ECO:0000313" key="2">
    <source>
        <dbReference type="EMBL" id="CAJ1402108.1"/>
    </source>
</evidence>
<keyword evidence="1" id="KW-0040">ANK repeat</keyword>
<dbReference type="SUPFAM" id="SSF48403">
    <property type="entry name" value="Ankyrin repeat"/>
    <property type="match status" value="1"/>
</dbReference>
<name>A0AA36J9I9_9DINO</name>
<dbReference type="InterPro" id="IPR036770">
    <property type="entry name" value="Ankyrin_rpt-contain_sf"/>
</dbReference>
<protein>
    <submittedName>
        <fullName evidence="2">Uncharacterized protein</fullName>
    </submittedName>
</protein>
<dbReference type="InterPro" id="IPR002110">
    <property type="entry name" value="Ankyrin_rpt"/>
</dbReference>
<organism evidence="2 3">
    <name type="scientific">Effrenium voratum</name>
    <dbReference type="NCBI Taxonomy" id="2562239"/>
    <lineage>
        <taxon>Eukaryota</taxon>
        <taxon>Sar</taxon>
        <taxon>Alveolata</taxon>
        <taxon>Dinophyceae</taxon>
        <taxon>Suessiales</taxon>
        <taxon>Symbiodiniaceae</taxon>
        <taxon>Effrenium</taxon>
    </lineage>
</organism>
<keyword evidence="3" id="KW-1185">Reference proteome</keyword>
<evidence type="ECO:0000256" key="1">
    <source>
        <dbReference type="PROSITE-ProRule" id="PRU00023"/>
    </source>
</evidence>
<dbReference type="Proteomes" id="UP001178507">
    <property type="component" value="Unassembled WGS sequence"/>
</dbReference>
<dbReference type="Gene3D" id="1.25.40.20">
    <property type="entry name" value="Ankyrin repeat-containing domain"/>
    <property type="match status" value="1"/>
</dbReference>
<dbReference type="PROSITE" id="PS50088">
    <property type="entry name" value="ANK_REPEAT"/>
    <property type="match status" value="1"/>
</dbReference>
<feature type="repeat" description="ANK" evidence="1">
    <location>
        <begin position="193"/>
        <end position="225"/>
    </location>
</feature>
<dbReference type="AlphaFoldDB" id="A0AA36J9I9"/>